<dbReference type="Pfam" id="PF13431">
    <property type="entry name" value="TPR_17"/>
    <property type="match status" value="1"/>
</dbReference>
<organism evidence="9 10">
    <name type="scientific">Mus caroli</name>
    <name type="common">Ryukyu mouse</name>
    <name type="synonym">Ricefield mouse</name>
    <dbReference type="NCBI Taxonomy" id="10089"/>
    <lineage>
        <taxon>Eukaryota</taxon>
        <taxon>Metazoa</taxon>
        <taxon>Chordata</taxon>
        <taxon>Craniata</taxon>
        <taxon>Vertebrata</taxon>
        <taxon>Euteleostomi</taxon>
        <taxon>Mammalia</taxon>
        <taxon>Eutheria</taxon>
        <taxon>Euarchontoglires</taxon>
        <taxon>Glires</taxon>
        <taxon>Rodentia</taxon>
        <taxon>Myomorpha</taxon>
        <taxon>Muroidea</taxon>
        <taxon>Muridae</taxon>
        <taxon>Murinae</taxon>
        <taxon>Mus</taxon>
        <taxon>Mus</taxon>
    </lineage>
</organism>
<evidence type="ECO:0000256" key="7">
    <source>
        <dbReference type="ARBA" id="ARBA00038336"/>
    </source>
</evidence>
<keyword evidence="3 8" id="KW-0802">TPR repeat</keyword>
<dbReference type="InterPro" id="IPR019734">
    <property type="entry name" value="TPR_rpt"/>
</dbReference>
<evidence type="ECO:0000256" key="6">
    <source>
        <dbReference type="ARBA" id="ARBA00023118"/>
    </source>
</evidence>
<dbReference type="AlphaFoldDB" id="A0A6P5P0D6"/>
<dbReference type="GO" id="GO:0003723">
    <property type="term" value="F:RNA binding"/>
    <property type="evidence" value="ECO:0007669"/>
    <property type="project" value="UniProtKB-KW"/>
</dbReference>
<dbReference type="SUPFAM" id="SSF48452">
    <property type="entry name" value="TPR-like"/>
    <property type="match status" value="2"/>
</dbReference>
<dbReference type="FunFam" id="1.25.40.10:FF:000036">
    <property type="entry name" value="interferon-induced protein with tetratricopeptide repeats 5"/>
    <property type="match status" value="1"/>
</dbReference>
<dbReference type="Proteomes" id="UP000515126">
    <property type="component" value="Chromosome 19"/>
</dbReference>
<dbReference type="KEGG" id="mcal:110285865"/>
<comment type="similarity">
    <text evidence="7">Belongs to the IFIT family.</text>
</comment>
<dbReference type="GO" id="GO:0051607">
    <property type="term" value="P:defense response to virus"/>
    <property type="evidence" value="ECO:0007669"/>
    <property type="project" value="UniProtKB-KW"/>
</dbReference>
<dbReference type="InterPro" id="IPR011990">
    <property type="entry name" value="TPR-like_helical_dom_sf"/>
</dbReference>
<sequence length="473" mass="55125">MEELSHFLVPSLVSEESHKTRICDNLDELRCHFTWKLDIKYEHMHDLEIKISETEFLDPNYSIGMHNLLAYVRHLKEQQEEALKSLHDAEALIQSEQLSKRSLVTWGNCAWLHYHMGKLSEAQIYLDKVEKVCKEFSSPFRYRLECAEMDCEEGWALWKCGSQNYTRAMACFERALKVEPENPEYNTGYAVVAYHLDYYDGNSLQPLKKAVSLKPEDPHIRVLLALKLQDLGKTDEAEKHIKEATLTISSQNNIFGYVAKFYRRKGCAGEALEFLKRALEKKPYSPYLHFQIGLCHKTQFFQIKKATRIQPSRENRKRADQSCNLAICHFKKALELKPTYDRAYIDLAEVYAKNHQLKEAEDNFQEVLSMSNLGDYMQQEIHFRYGNFQQYHKKSEEAAITHYLKGLKIQVTSYYRDKLLKALEELAEGRKKDHVLESLSLLGLVYKLRGDTSEAMSCYEKALRLTGAVNPEF</sequence>
<dbReference type="Gene3D" id="1.25.40.10">
    <property type="entry name" value="Tetratricopeptide repeat domain"/>
    <property type="match status" value="3"/>
</dbReference>
<accession>A0A6P5P0D6</accession>
<evidence type="ECO:0000313" key="9">
    <source>
        <dbReference type="Proteomes" id="UP000515126"/>
    </source>
</evidence>
<keyword evidence="9" id="KW-1185">Reference proteome</keyword>
<evidence type="ECO:0000256" key="5">
    <source>
        <dbReference type="ARBA" id="ARBA00022884"/>
    </source>
</evidence>
<keyword evidence="2" id="KW-0677">Repeat</keyword>
<dbReference type="PROSITE" id="PS50005">
    <property type="entry name" value="TPR"/>
    <property type="match status" value="1"/>
</dbReference>
<evidence type="ECO:0000256" key="4">
    <source>
        <dbReference type="ARBA" id="ARBA00022859"/>
    </source>
</evidence>
<dbReference type="SMART" id="SM00028">
    <property type="entry name" value="TPR"/>
    <property type="match status" value="7"/>
</dbReference>
<dbReference type="Pfam" id="PF13176">
    <property type="entry name" value="TPR_7"/>
    <property type="match status" value="1"/>
</dbReference>
<proteinExistence type="inferred from homology"/>
<evidence type="ECO:0000256" key="2">
    <source>
        <dbReference type="ARBA" id="ARBA00022737"/>
    </source>
</evidence>
<keyword evidence="1" id="KW-0399">Innate immunity</keyword>
<dbReference type="GeneID" id="110285865"/>
<dbReference type="PANTHER" id="PTHR10271">
    <property type="entry name" value="INTERFERON-INDUCED PROTEIN WITH TETRATRICOPEPTIDE REPEATS"/>
    <property type="match status" value="1"/>
</dbReference>
<gene>
    <name evidence="10" type="primary">LOC110285865</name>
</gene>
<dbReference type="GO" id="GO:0035457">
    <property type="term" value="P:cellular response to interferon-alpha"/>
    <property type="evidence" value="ECO:0007669"/>
    <property type="project" value="UniProtKB-ARBA"/>
</dbReference>
<keyword evidence="5" id="KW-0694">RNA-binding</keyword>
<evidence type="ECO:0000256" key="3">
    <source>
        <dbReference type="ARBA" id="ARBA00022803"/>
    </source>
</evidence>
<dbReference type="GO" id="GO:0005829">
    <property type="term" value="C:cytosol"/>
    <property type="evidence" value="ECO:0007669"/>
    <property type="project" value="TreeGrafter"/>
</dbReference>
<dbReference type="PANTHER" id="PTHR10271:SF16">
    <property type="entry name" value="INTERFERON-INDUCED PROTEIN WITH TETRATRICOPEPTIDE REPEATS 1B"/>
    <property type="match status" value="1"/>
</dbReference>
<keyword evidence="6" id="KW-0051">Antiviral defense</keyword>
<evidence type="ECO:0000313" key="10">
    <source>
        <dbReference type="RefSeq" id="XP_021007985.1"/>
    </source>
</evidence>
<name>A0A6P5P0D6_MUSCR</name>
<feature type="repeat" description="TPR" evidence="8">
    <location>
        <begin position="436"/>
        <end position="469"/>
    </location>
</feature>
<evidence type="ECO:0000256" key="1">
    <source>
        <dbReference type="ARBA" id="ARBA00022588"/>
    </source>
</evidence>
<evidence type="ECO:0000256" key="8">
    <source>
        <dbReference type="PROSITE-ProRule" id="PRU00339"/>
    </source>
</evidence>
<reference evidence="10" key="1">
    <citation type="submission" date="2025-08" db="UniProtKB">
        <authorList>
            <consortium name="RefSeq"/>
        </authorList>
    </citation>
    <scope>IDENTIFICATION</scope>
</reference>
<dbReference type="RefSeq" id="XP_021007985.1">
    <property type="nucleotide sequence ID" value="XM_021152326.1"/>
</dbReference>
<keyword evidence="4" id="KW-0391">Immunity</keyword>
<dbReference type="GO" id="GO:0045087">
    <property type="term" value="P:innate immune response"/>
    <property type="evidence" value="ECO:0007669"/>
    <property type="project" value="UniProtKB-KW"/>
</dbReference>
<dbReference type="Pfam" id="PF13432">
    <property type="entry name" value="TPR_16"/>
    <property type="match status" value="1"/>
</dbReference>
<protein>
    <submittedName>
        <fullName evidence="10">Interferon-induced protein with tetratricopeptide repeats 1-like isoform X1</fullName>
    </submittedName>
</protein>